<evidence type="ECO:0000256" key="2">
    <source>
        <dbReference type="ARBA" id="ARBA00022676"/>
    </source>
</evidence>
<dbReference type="GO" id="GO:0015020">
    <property type="term" value="F:glucuronosyltransferase activity"/>
    <property type="evidence" value="ECO:0007669"/>
    <property type="project" value="UniProtKB-EC"/>
</dbReference>
<dbReference type="InterPro" id="IPR050271">
    <property type="entry name" value="UDP-glycosyltransferase"/>
</dbReference>
<dbReference type="Proteomes" id="UP000292052">
    <property type="component" value="Unassembled WGS sequence"/>
</dbReference>
<comment type="similarity">
    <text evidence="1 4">Belongs to the UDP-glycosyltransferase family.</text>
</comment>
<comment type="catalytic activity">
    <reaction evidence="5">
        <text>glucuronate acceptor + UDP-alpha-D-glucuronate = acceptor beta-D-glucuronoside + UDP + H(+)</text>
        <dbReference type="Rhea" id="RHEA:21032"/>
        <dbReference type="ChEBI" id="CHEBI:15378"/>
        <dbReference type="ChEBI" id="CHEBI:58052"/>
        <dbReference type="ChEBI" id="CHEBI:58223"/>
        <dbReference type="ChEBI" id="CHEBI:132367"/>
        <dbReference type="ChEBI" id="CHEBI:132368"/>
        <dbReference type="EC" id="2.4.1.17"/>
    </reaction>
</comment>
<evidence type="ECO:0000313" key="6">
    <source>
        <dbReference type="EMBL" id="RZC35525.1"/>
    </source>
</evidence>
<keyword evidence="5" id="KW-1133">Transmembrane helix</keyword>
<evidence type="ECO:0000256" key="4">
    <source>
        <dbReference type="RuleBase" id="RU003718"/>
    </source>
</evidence>
<dbReference type="OrthoDB" id="5835829at2759"/>
<protein>
    <recommendedName>
        <fullName evidence="5">UDP-glucuronosyltransferase</fullName>
        <ecNumber evidence="5">2.4.1.17</ecNumber>
    </recommendedName>
</protein>
<keyword evidence="5" id="KW-0472">Membrane</keyword>
<dbReference type="PANTHER" id="PTHR48043:SF159">
    <property type="entry name" value="EG:EG0003.4 PROTEIN-RELATED"/>
    <property type="match status" value="1"/>
</dbReference>
<feature type="chain" id="PRO_5019611038" description="UDP-glucuronosyltransferase" evidence="5">
    <location>
        <begin position="18"/>
        <end position="526"/>
    </location>
</feature>
<dbReference type="Gene3D" id="3.40.50.2000">
    <property type="entry name" value="Glycogen Phosphorylase B"/>
    <property type="match status" value="1"/>
</dbReference>
<evidence type="ECO:0000256" key="3">
    <source>
        <dbReference type="ARBA" id="ARBA00022679"/>
    </source>
</evidence>
<evidence type="ECO:0000256" key="1">
    <source>
        <dbReference type="ARBA" id="ARBA00009995"/>
    </source>
</evidence>
<dbReference type="AlphaFoldDB" id="A0A482VRP4"/>
<comment type="subcellular location">
    <subcellularLocation>
        <location evidence="5">Membrane</location>
        <topology evidence="5">Single-pass membrane protein</topology>
    </subcellularLocation>
</comment>
<dbReference type="PANTHER" id="PTHR48043">
    <property type="entry name" value="EG:EG0003.4 PROTEIN-RELATED"/>
    <property type="match status" value="1"/>
</dbReference>
<organism evidence="6 7">
    <name type="scientific">Asbolus verrucosus</name>
    <name type="common">Desert ironclad beetle</name>
    <dbReference type="NCBI Taxonomy" id="1661398"/>
    <lineage>
        <taxon>Eukaryota</taxon>
        <taxon>Metazoa</taxon>
        <taxon>Ecdysozoa</taxon>
        <taxon>Arthropoda</taxon>
        <taxon>Hexapoda</taxon>
        <taxon>Insecta</taxon>
        <taxon>Pterygota</taxon>
        <taxon>Neoptera</taxon>
        <taxon>Endopterygota</taxon>
        <taxon>Coleoptera</taxon>
        <taxon>Polyphaga</taxon>
        <taxon>Cucujiformia</taxon>
        <taxon>Tenebrionidae</taxon>
        <taxon>Pimeliinae</taxon>
        <taxon>Asbolus</taxon>
    </lineage>
</organism>
<keyword evidence="2 4" id="KW-0328">Glycosyltransferase</keyword>
<dbReference type="STRING" id="1661398.A0A482VRP4"/>
<evidence type="ECO:0000256" key="5">
    <source>
        <dbReference type="RuleBase" id="RU362059"/>
    </source>
</evidence>
<feature type="signal peptide" evidence="5">
    <location>
        <begin position="1"/>
        <end position="17"/>
    </location>
</feature>
<evidence type="ECO:0000313" key="7">
    <source>
        <dbReference type="Proteomes" id="UP000292052"/>
    </source>
</evidence>
<dbReference type="FunFam" id="3.40.50.2000:FF:000050">
    <property type="entry name" value="UDP-glucuronosyltransferase"/>
    <property type="match status" value="1"/>
</dbReference>
<dbReference type="EMBL" id="QDEB01070154">
    <property type="protein sequence ID" value="RZC35525.1"/>
    <property type="molecule type" value="Genomic_DNA"/>
</dbReference>
<keyword evidence="7" id="KW-1185">Reference proteome</keyword>
<proteinExistence type="inferred from homology"/>
<name>A0A482VRP4_ASBVE</name>
<dbReference type="InterPro" id="IPR002213">
    <property type="entry name" value="UDP_glucos_trans"/>
</dbReference>
<reference evidence="6 7" key="1">
    <citation type="submission" date="2017-03" db="EMBL/GenBank/DDBJ databases">
        <title>Genome of the blue death feigning beetle - Asbolus verrucosus.</title>
        <authorList>
            <person name="Rider S.D."/>
        </authorList>
    </citation>
    <scope>NUCLEOTIDE SEQUENCE [LARGE SCALE GENOMIC DNA]</scope>
    <source>
        <strain evidence="6">Butters</strain>
        <tissue evidence="6">Head and leg muscle</tissue>
    </source>
</reference>
<comment type="caution">
    <text evidence="6">The sequence shown here is derived from an EMBL/GenBank/DDBJ whole genome shotgun (WGS) entry which is preliminary data.</text>
</comment>
<keyword evidence="3 4" id="KW-0808">Transferase</keyword>
<dbReference type="Pfam" id="PF00201">
    <property type="entry name" value="UDPGT"/>
    <property type="match status" value="1"/>
</dbReference>
<dbReference type="GO" id="GO:0016020">
    <property type="term" value="C:membrane"/>
    <property type="evidence" value="ECO:0007669"/>
    <property type="project" value="UniProtKB-SubCell"/>
</dbReference>
<accession>A0A482VRP4</accession>
<dbReference type="EC" id="2.4.1.17" evidence="5"/>
<dbReference type="SUPFAM" id="SSF53756">
    <property type="entry name" value="UDP-Glycosyltransferase/glycogen phosphorylase"/>
    <property type="match status" value="1"/>
</dbReference>
<keyword evidence="5" id="KW-0812">Transmembrane</keyword>
<dbReference type="InterPro" id="IPR035595">
    <property type="entry name" value="UDP_glycos_trans_CS"/>
</dbReference>
<keyword evidence="5" id="KW-0732">Signal</keyword>
<sequence>MFPLSVIVVALLPLVQTSNILFVAVSPSVSHQIVFQAVWKELSLKGHNVHVITPNPLRDPTLHNLVEIDISSLYDKMREVPRDVAKYLLKKPDFFNVFLKDRVLTEYFSKFMEYAFQHEHVQKFLSEQHEFDVVIVEWLYPTMAAFGAKYNCPIIGITSLGAPIPALDTVGNPSHPVYVPDHNLPVKRDLNFKERLMSTLYSIFVRVYYHFVVLPREDALAKKYLGEGLPYMGDIEKNVSLLLLNRNLVFHRIGPSVPAIIDLGGIQLNKTKKDLEPELKKFLDNSVNGAIYFSLGSNMKSIYLPEATRNIFRDTFAQLPYNVVWKWEGGDLPGAPNNVFTQSWIPQVELLGHPNLKLFITQGGLQSTEDAIKNHVPIIGIPFHSDQTTNVDTSVKYGIGIGIDLDEINIENLNASVHQIINDARYKENVVRLDKIMHDQPKDGLERAVWWTEYVIRHKGAKHLRSHSMDVPWIQYLMIDIAAFLAGTLFFIIFIVYQSLKLISFIIFWILRKLLRCKTDRDKKNK</sequence>
<feature type="transmembrane region" description="Helical" evidence="5">
    <location>
        <begin position="481"/>
        <end position="511"/>
    </location>
</feature>
<gene>
    <name evidence="6" type="ORF">BDFB_007471</name>
</gene>
<dbReference type="CDD" id="cd03784">
    <property type="entry name" value="GT1_Gtf-like"/>
    <property type="match status" value="1"/>
</dbReference>
<dbReference type="PROSITE" id="PS00375">
    <property type="entry name" value="UDPGT"/>
    <property type="match status" value="1"/>
</dbReference>